<evidence type="ECO:0000259" key="2">
    <source>
        <dbReference type="Pfam" id="PF08881"/>
    </source>
</evidence>
<proteinExistence type="predicted"/>
<evidence type="ECO:0000256" key="1">
    <source>
        <dbReference type="SAM" id="SignalP"/>
    </source>
</evidence>
<feature type="chain" id="PRO_5007836302" evidence="1">
    <location>
        <begin position="18"/>
        <end position="148"/>
    </location>
</feature>
<organism evidence="3 4">
    <name type="scientific">Moelleriella libera RCEF 2490</name>
    <dbReference type="NCBI Taxonomy" id="1081109"/>
    <lineage>
        <taxon>Eukaryota</taxon>
        <taxon>Fungi</taxon>
        <taxon>Dikarya</taxon>
        <taxon>Ascomycota</taxon>
        <taxon>Pezizomycotina</taxon>
        <taxon>Sordariomycetes</taxon>
        <taxon>Hypocreomycetidae</taxon>
        <taxon>Hypocreales</taxon>
        <taxon>Clavicipitaceae</taxon>
        <taxon>Moelleriella</taxon>
    </lineage>
</organism>
<dbReference type="Pfam" id="PF08881">
    <property type="entry name" value="CVNH"/>
    <property type="match status" value="1"/>
</dbReference>
<keyword evidence="1" id="KW-0732">Signal</keyword>
<name>A0A162K2X1_9HYPO</name>
<dbReference type="SUPFAM" id="SSF51322">
    <property type="entry name" value="Cyanovirin-N"/>
    <property type="match status" value="1"/>
</dbReference>
<protein>
    <submittedName>
        <fullName evidence="3">Cyanovirin-n domain-containing protein</fullName>
    </submittedName>
</protein>
<dbReference type="EMBL" id="AZGY01000002">
    <property type="protein sequence ID" value="OAA32366.1"/>
    <property type="molecule type" value="Genomic_DNA"/>
</dbReference>
<feature type="signal peptide" evidence="1">
    <location>
        <begin position="1"/>
        <end position="17"/>
    </location>
</feature>
<accession>A0A162K2X1</accession>
<dbReference type="InterPro" id="IPR011058">
    <property type="entry name" value="Cyanovirin-N"/>
</dbReference>
<dbReference type="Proteomes" id="UP000078544">
    <property type="component" value="Unassembled WGS sequence"/>
</dbReference>
<dbReference type="Gene3D" id="2.30.60.10">
    <property type="entry name" value="Cyanovirin-N"/>
    <property type="match status" value="1"/>
</dbReference>
<dbReference type="AlphaFoldDB" id="A0A162K2X1"/>
<sequence length="148" mass="16046">MLSTAFLLCSLVVGAVALPAPETTSFLNQCRYISLGGRGKVGQATLAAQCVDIKGRWWDTSINLNMCIGSEAGSLKYIPEGNFDASCRPCVLDTSDHVRLKCNCLNEKGVPRFTALDMGHQGEQNPSFHHAPVNDVHVSEILTRERGV</sequence>
<comment type="caution">
    <text evidence="3">The sequence shown here is derived from an EMBL/GenBank/DDBJ whole genome shotgun (WGS) entry which is preliminary data.</text>
</comment>
<feature type="domain" description="Cyanovirin-N" evidence="2">
    <location>
        <begin position="26"/>
        <end position="111"/>
    </location>
</feature>
<evidence type="ECO:0000313" key="3">
    <source>
        <dbReference type="EMBL" id="OAA32366.1"/>
    </source>
</evidence>
<dbReference type="InterPro" id="IPR036673">
    <property type="entry name" value="Cyanovirin-N_sf"/>
</dbReference>
<keyword evidence="4" id="KW-1185">Reference proteome</keyword>
<dbReference type="OrthoDB" id="2947935at2759"/>
<gene>
    <name evidence="3" type="ORF">AAL_01698</name>
</gene>
<reference evidence="3 4" key="1">
    <citation type="journal article" date="2016" name="Genome Biol. Evol.">
        <title>Divergent and convergent evolution of fungal pathogenicity.</title>
        <authorList>
            <person name="Shang Y."/>
            <person name="Xiao G."/>
            <person name="Zheng P."/>
            <person name="Cen K."/>
            <person name="Zhan S."/>
            <person name="Wang C."/>
        </authorList>
    </citation>
    <scope>NUCLEOTIDE SEQUENCE [LARGE SCALE GENOMIC DNA]</scope>
    <source>
        <strain evidence="3 4">RCEF 2490</strain>
    </source>
</reference>
<evidence type="ECO:0000313" key="4">
    <source>
        <dbReference type="Proteomes" id="UP000078544"/>
    </source>
</evidence>